<dbReference type="InterPro" id="IPR017981">
    <property type="entry name" value="GPCR_2-like_7TM"/>
</dbReference>
<feature type="transmembrane region" description="Helical" evidence="14">
    <location>
        <begin position="366"/>
        <end position="384"/>
    </location>
</feature>
<dbReference type="InterPro" id="IPR000832">
    <property type="entry name" value="GPCR_2_secretin-like"/>
</dbReference>
<evidence type="ECO:0000256" key="12">
    <source>
        <dbReference type="ARBA" id="ARBA00023224"/>
    </source>
</evidence>
<dbReference type="InterPro" id="IPR050332">
    <property type="entry name" value="GPCR_2"/>
</dbReference>
<feature type="transmembrane region" description="Helical" evidence="14">
    <location>
        <begin position="297"/>
        <end position="320"/>
    </location>
</feature>
<evidence type="ECO:0000256" key="9">
    <source>
        <dbReference type="ARBA" id="ARBA00023157"/>
    </source>
</evidence>
<evidence type="ECO:0000256" key="13">
    <source>
        <dbReference type="SAM" id="MobiDB-lite"/>
    </source>
</evidence>
<dbReference type="KEGG" id="spu:577102"/>
<dbReference type="InterPro" id="IPR003051">
    <property type="entry name" value="GPCR_2_CRF_rcpt"/>
</dbReference>
<evidence type="ECO:0000256" key="3">
    <source>
        <dbReference type="ARBA" id="ARBA00022475"/>
    </source>
</evidence>
<evidence type="ECO:0000256" key="2">
    <source>
        <dbReference type="ARBA" id="ARBA00005314"/>
    </source>
</evidence>
<feature type="transmembrane region" description="Helical" evidence="14">
    <location>
        <begin position="490"/>
        <end position="507"/>
    </location>
</feature>
<keyword evidence="6 14" id="KW-1133">Transmembrane helix</keyword>
<feature type="compositionally biased region" description="Polar residues" evidence="13">
    <location>
        <begin position="75"/>
        <end position="108"/>
    </location>
</feature>
<dbReference type="GO" id="GO:0005886">
    <property type="term" value="C:plasma membrane"/>
    <property type="evidence" value="ECO:0000318"/>
    <property type="project" value="GO_Central"/>
</dbReference>
<feature type="compositionally biased region" description="Acidic residues" evidence="13">
    <location>
        <begin position="680"/>
        <end position="694"/>
    </location>
</feature>
<sequence length="923" mass="101950">MLLPCFATRLEWLSSGCVDEGETVDNLRRDSGPSRAALDAALLRRVLTVGTLYLLLTPVHCQTDPAAATPPAVGDQNQTASATGTTPSPVLSSSTQPAPSSTNATLQLGTRDGNATSIPPTPPTSDSNSTAPNTTAKMEMTYLVRRPTTQAPTDAPHTPSENPIDEPESQLVNASTFEVIVKHLADSEGYNYSDPVQQCDIRKFLEPIYLDNEADNGGTFCPSYYDEIVCWVASPPGLVERQCPEFFNGIIYNTNDTVTRLCMFNGSWGNDNKSDYTDCKPLVDINPFNPHERAADILIYTGYSLSFTTLLGAFVILVYFKSLRCVRNYIHLNLVTSFLLLYLIFFLMIIISTFSEVAEEAWYCRLQATALFYINLTSFFWMFVEGLYLHTMVVRALAVRREKFWVYCLIGWGLPVIFSVAYAITVTVLATGTKNDCLQNSNAEYIIRVPIIAVILVNVCFMVHIMIILVTKLRASHSFETQQYRKGVRGIVVLLPLLGASYFMLLLEPSPEKPNASTYVYRYLNAFLQSTQGFFVAIIYVYMNQEVQNVIKRLLRRWQEQNTLPSGRHISRIGSHSRQNSLANNLSHFRRGSNEDTCATLKTSLSPKTDGGDHVGNGKLPSYVSSGRQEELVPLQPVLEGSNEKLPDWPASDSPATILDKETTALTTDEVLPEKNDNGVEQENDRAEEEEEEMEFRSDDNSMNDDHPVGVGSDEALIVHGNTPVMEQNLFLQDKLARENNNLQRNGGTKVNSSDENLLAGQVGALNASKEKMSGGGDQPFGSVPSEGNQNNSNNTQLPCILKTPSERHCSGGKKHVAFVCPDITGDVQPHPQQFFEDSEFDSSFIANQSLGLSPEPASTCSTIASDPWTREGDKSKWSPKILFKRPKCYGSPASQRLVRPSSSDQGRNGRIKLPKSPAGTPV</sequence>
<dbReference type="Proteomes" id="UP000007110">
    <property type="component" value="Unassembled WGS sequence"/>
</dbReference>
<dbReference type="EnsemblMetazoa" id="XM_030989879">
    <property type="protein sequence ID" value="XP_030845739"/>
    <property type="gene ID" value="LOC577102"/>
</dbReference>
<reference evidence="17" key="2">
    <citation type="submission" date="2021-01" db="UniProtKB">
        <authorList>
            <consortium name="EnsemblMetazoa"/>
        </authorList>
    </citation>
    <scope>IDENTIFICATION</scope>
</reference>
<feature type="transmembrane region" description="Helical" evidence="14">
    <location>
        <begin position="404"/>
        <end position="425"/>
    </location>
</feature>
<feature type="region of interest" description="Disordered" evidence="13">
    <location>
        <begin position="67"/>
        <end position="133"/>
    </location>
</feature>
<keyword evidence="3" id="KW-1003">Cell membrane</keyword>
<organism evidence="17 18">
    <name type="scientific">Strongylocentrotus purpuratus</name>
    <name type="common">Purple sea urchin</name>
    <dbReference type="NCBI Taxonomy" id="7668"/>
    <lineage>
        <taxon>Eukaryota</taxon>
        <taxon>Metazoa</taxon>
        <taxon>Echinodermata</taxon>
        <taxon>Eleutherozoa</taxon>
        <taxon>Echinozoa</taxon>
        <taxon>Echinoidea</taxon>
        <taxon>Euechinoidea</taxon>
        <taxon>Echinacea</taxon>
        <taxon>Camarodonta</taxon>
        <taxon>Echinidea</taxon>
        <taxon>Strongylocentrotidae</taxon>
        <taxon>Strongylocentrotus</taxon>
    </lineage>
</organism>
<feature type="domain" description="G-protein coupled receptors family 2 profile 2" evidence="16">
    <location>
        <begin position="295"/>
        <end position="544"/>
    </location>
</feature>
<feature type="compositionally biased region" description="Polar residues" evidence="13">
    <location>
        <begin position="786"/>
        <end position="795"/>
    </location>
</feature>
<feature type="region of interest" description="Disordered" evidence="13">
    <location>
        <begin position="769"/>
        <end position="795"/>
    </location>
</feature>
<dbReference type="Pfam" id="PF02793">
    <property type="entry name" value="HRM"/>
    <property type="match status" value="1"/>
</dbReference>
<dbReference type="InterPro" id="IPR017983">
    <property type="entry name" value="GPCR_2_secretin-like_CS"/>
</dbReference>
<dbReference type="PRINTS" id="PR01279">
    <property type="entry name" value="CRFRECEPTOR"/>
</dbReference>
<keyword evidence="11" id="KW-0325">Glycoprotein</keyword>
<dbReference type="InterPro" id="IPR036445">
    <property type="entry name" value="GPCR_2_extracell_dom_sf"/>
</dbReference>
<dbReference type="PRINTS" id="PR00249">
    <property type="entry name" value="GPCRSECRETIN"/>
</dbReference>
<evidence type="ECO:0000313" key="18">
    <source>
        <dbReference type="Proteomes" id="UP000007110"/>
    </source>
</evidence>
<dbReference type="Gene3D" id="4.10.1240.10">
    <property type="entry name" value="GPCR, family 2, extracellular hormone receptor domain"/>
    <property type="match status" value="1"/>
</dbReference>
<dbReference type="PROSITE" id="PS00649">
    <property type="entry name" value="G_PROTEIN_RECEP_F2_1"/>
    <property type="match status" value="1"/>
</dbReference>
<keyword evidence="8 14" id="KW-0472">Membrane</keyword>
<evidence type="ECO:0000256" key="4">
    <source>
        <dbReference type="ARBA" id="ARBA00022692"/>
    </source>
</evidence>
<dbReference type="PROSITE" id="PS50261">
    <property type="entry name" value="G_PROTEIN_RECEP_F2_4"/>
    <property type="match status" value="1"/>
</dbReference>
<proteinExistence type="inferred from homology"/>
<dbReference type="Pfam" id="PF00002">
    <property type="entry name" value="7tm_2"/>
    <property type="match status" value="1"/>
</dbReference>
<dbReference type="PANTHER" id="PTHR45620:SF15">
    <property type="entry name" value="DIURETIC HORMONE 44 RECEPTOR 1-RELATED"/>
    <property type="match status" value="1"/>
</dbReference>
<keyword evidence="9" id="KW-1015">Disulfide bond</keyword>
<feature type="compositionally biased region" description="Low complexity" evidence="13">
    <location>
        <begin position="114"/>
        <end position="133"/>
    </location>
</feature>
<evidence type="ECO:0000256" key="6">
    <source>
        <dbReference type="ARBA" id="ARBA00022989"/>
    </source>
</evidence>
<feature type="transmembrane region" description="Helical" evidence="14">
    <location>
        <begin position="519"/>
        <end position="543"/>
    </location>
</feature>
<evidence type="ECO:0000256" key="7">
    <source>
        <dbReference type="ARBA" id="ARBA00023040"/>
    </source>
</evidence>
<accession>A0A7M7P999</accession>
<feature type="domain" description="G-protein coupled receptors family 2 profile 1" evidence="15">
    <location>
        <begin position="198"/>
        <end position="283"/>
    </location>
</feature>
<reference evidence="18" key="1">
    <citation type="submission" date="2015-02" db="EMBL/GenBank/DDBJ databases">
        <title>Genome sequencing for Strongylocentrotus purpuratus.</title>
        <authorList>
            <person name="Murali S."/>
            <person name="Liu Y."/>
            <person name="Vee V."/>
            <person name="English A."/>
            <person name="Wang M."/>
            <person name="Skinner E."/>
            <person name="Han Y."/>
            <person name="Muzny D.M."/>
            <person name="Worley K.C."/>
            <person name="Gibbs R.A."/>
        </authorList>
    </citation>
    <scope>NUCLEOTIDE SEQUENCE</scope>
</reference>
<evidence type="ECO:0000256" key="8">
    <source>
        <dbReference type="ARBA" id="ARBA00023136"/>
    </source>
</evidence>
<dbReference type="SUPFAM" id="SSF81321">
    <property type="entry name" value="Family A G protein-coupled receptor-like"/>
    <property type="match status" value="1"/>
</dbReference>
<feature type="transmembrane region" description="Helical" evidence="14">
    <location>
        <begin position="332"/>
        <end position="354"/>
    </location>
</feature>
<feature type="region of interest" description="Disordered" evidence="13">
    <location>
        <begin position="601"/>
        <end position="627"/>
    </location>
</feature>
<protein>
    <submittedName>
        <fullName evidence="17">Uncharacterized protein</fullName>
    </submittedName>
</protein>
<feature type="transmembrane region" description="Helical" evidence="14">
    <location>
        <begin position="445"/>
        <end position="470"/>
    </location>
</feature>
<dbReference type="InParanoid" id="A0A7M7P999"/>
<dbReference type="OMA" id="AKMEMTY"/>
<comment type="subcellular location">
    <subcellularLocation>
        <location evidence="1">Cell membrane</location>
        <topology evidence="1">Multi-pass membrane protein</topology>
    </subcellularLocation>
</comment>
<keyword evidence="18" id="KW-1185">Reference proteome</keyword>
<comment type="similarity">
    <text evidence="2">Belongs to the G-protein coupled receptor 2 family.</text>
</comment>
<keyword evidence="7" id="KW-0297">G-protein coupled receptor</keyword>
<evidence type="ECO:0000259" key="15">
    <source>
        <dbReference type="PROSITE" id="PS50227"/>
    </source>
</evidence>
<dbReference type="PROSITE" id="PS50227">
    <property type="entry name" value="G_PROTEIN_RECEP_F2_3"/>
    <property type="match status" value="1"/>
</dbReference>
<feature type="region of interest" description="Disordered" evidence="13">
    <location>
        <begin position="673"/>
        <end position="705"/>
    </location>
</feature>
<keyword evidence="10" id="KW-0675">Receptor</keyword>
<evidence type="ECO:0000256" key="10">
    <source>
        <dbReference type="ARBA" id="ARBA00023170"/>
    </source>
</evidence>
<dbReference type="GeneID" id="577102"/>
<feature type="compositionally biased region" description="Basic and acidic residues" evidence="13">
    <location>
        <begin position="695"/>
        <end position="705"/>
    </location>
</feature>
<dbReference type="GO" id="GO:0008528">
    <property type="term" value="F:G protein-coupled peptide receptor activity"/>
    <property type="evidence" value="ECO:0000318"/>
    <property type="project" value="GO_Central"/>
</dbReference>
<dbReference type="Gene3D" id="1.20.1070.10">
    <property type="entry name" value="Rhodopsin 7-helix transmembrane proteins"/>
    <property type="match status" value="1"/>
</dbReference>
<evidence type="ECO:0000256" key="5">
    <source>
        <dbReference type="ARBA" id="ARBA00022729"/>
    </source>
</evidence>
<evidence type="ECO:0000313" key="17">
    <source>
        <dbReference type="EnsemblMetazoa" id="XP_030845739"/>
    </source>
</evidence>
<dbReference type="GO" id="GO:0007188">
    <property type="term" value="P:adenylate cyclase-modulating G protein-coupled receptor signaling pathway"/>
    <property type="evidence" value="ECO:0000318"/>
    <property type="project" value="GO_Central"/>
</dbReference>
<dbReference type="SMART" id="SM00008">
    <property type="entry name" value="HormR"/>
    <property type="match status" value="1"/>
</dbReference>
<evidence type="ECO:0000259" key="16">
    <source>
        <dbReference type="PROSITE" id="PS50261"/>
    </source>
</evidence>
<dbReference type="OrthoDB" id="6022368at2759"/>
<feature type="region of interest" description="Disordered" evidence="13">
    <location>
        <begin position="886"/>
        <end position="923"/>
    </location>
</feature>
<dbReference type="GO" id="GO:0007166">
    <property type="term" value="P:cell surface receptor signaling pathway"/>
    <property type="evidence" value="ECO:0007669"/>
    <property type="project" value="InterPro"/>
</dbReference>
<keyword evidence="12" id="KW-0807">Transducer</keyword>
<evidence type="ECO:0000256" key="1">
    <source>
        <dbReference type="ARBA" id="ARBA00004651"/>
    </source>
</evidence>
<dbReference type="SUPFAM" id="SSF111418">
    <property type="entry name" value="Hormone receptor domain"/>
    <property type="match status" value="1"/>
</dbReference>
<dbReference type="GO" id="GO:0017046">
    <property type="term" value="F:peptide hormone binding"/>
    <property type="evidence" value="ECO:0000318"/>
    <property type="project" value="GO_Central"/>
</dbReference>
<name>A0A7M7P999_STRPU</name>
<dbReference type="InterPro" id="IPR001879">
    <property type="entry name" value="GPCR_2_extracellular_dom"/>
</dbReference>
<keyword evidence="4 14" id="KW-0812">Transmembrane</keyword>
<dbReference type="PANTHER" id="PTHR45620">
    <property type="entry name" value="PDF RECEPTOR-LIKE PROTEIN-RELATED"/>
    <property type="match status" value="1"/>
</dbReference>
<dbReference type="AlphaFoldDB" id="A0A7M7P999"/>
<evidence type="ECO:0000256" key="14">
    <source>
        <dbReference type="SAM" id="Phobius"/>
    </source>
</evidence>
<dbReference type="RefSeq" id="XP_030845739.1">
    <property type="nucleotide sequence ID" value="XM_030989879.1"/>
</dbReference>
<keyword evidence="5" id="KW-0732">Signal</keyword>
<evidence type="ECO:0000256" key="11">
    <source>
        <dbReference type="ARBA" id="ARBA00023180"/>
    </source>
</evidence>